<proteinExistence type="predicted"/>
<feature type="region of interest" description="Disordered" evidence="1">
    <location>
        <begin position="32"/>
        <end position="92"/>
    </location>
</feature>
<feature type="compositionally biased region" description="Low complexity" evidence="1">
    <location>
        <begin position="50"/>
        <end position="62"/>
    </location>
</feature>
<evidence type="ECO:0000313" key="2">
    <source>
        <dbReference type="EMBL" id="GFG99085.1"/>
    </source>
</evidence>
<accession>A0A7I9ZDZ7</accession>
<feature type="compositionally biased region" description="Basic and acidic residues" evidence="1">
    <location>
        <begin position="36"/>
        <end position="46"/>
    </location>
</feature>
<organism evidence="2 3">
    <name type="scientific">Mycobacterium timonense</name>
    <dbReference type="NCBI Taxonomy" id="701043"/>
    <lineage>
        <taxon>Bacteria</taxon>
        <taxon>Bacillati</taxon>
        <taxon>Actinomycetota</taxon>
        <taxon>Actinomycetes</taxon>
        <taxon>Mycobacteriales</taxon>
        <taxon>Mycobacteriaceae</taxon>
        <taxon>Mycobacterium</taxon>
        <taxon>Mycobacterium avium complex (MAC)</taxon>
    </lineage>
</organism>
<evidence type="ECO:0000313" key="3">
    <source>
        <dbReference type="Proteomes" id="UP000465301"/>
    </source>
</evidence>
<dbReference type="EMBL" id="BLLA01000001">
    <property type="protein sequence ID" value="GFG99085.1"/>
    <property type="molecule type" value="Genomic_DNA"/>
</dbReference>
<reference evidence="2 3" key="1">
    <citation type="journal article" date="2019" name="Emerg. Microbes Infect.">
        <title>Comprehensive subspecies identification of 175 nontuberculous mycobacteria species based on 7547 genomic profiles.</title>
        <authorList>
            <person name="Matsumoto Y."/>
            <person name="Kinjo T."/>
            <person name="Motooka D."/>
            <person name="Nabeya D."/>
            <person name="Jung N."/>
            <person name="Uechi K."/>
            <person name="Horii T."/>
            <person name="Iida T."/>
            <person name="Fujita J."/>
            <person name="Nakamura S."/>
        </authorList>
    </citation>
    <scope>NUCLEOTIDE SEQUENCE [LARGE SCALE GENOMIC DNA]</scope>
    <source>
        <strain evidence="2 3">JCM 30726</strain>
    </source>
</reference>
<name>A0A7I9ZDZ7_9MYCO</name>
<comment type="caution">
    <text evidence="2">The sequence shown here is derived from an EMBL/GenBank/DDBJ whole genome shotgun (WGS) entry which is preliminary data.</text>
</comment>
<dbReference type="AlphaFoldDB" id="A0A7I9ZDZ7"/>
<gene>
    <name evidence="2" type="ORF">MTIM_49640</name>
</gene>
<sequence length="92" mass="9876">MLRAARKAIDRRDETAPAVDVLAEINRIQTSGAITTRERKAAKRDSVNTPVVPAPDVASVPAGDSVEPAAAASVSTLRKRKAARRIDQDEEE</sequence>
<keyword evidence="3" id="KW-1185">Reference proteome</keyword>
<dbReference type="Proteomes" id="UP000465301">
    <property type="component" value="Unassembled WGS sequence"/>
</dbReference>
<evidence type="ECO:0000256" key="1">
    <source>
        <dbReference type="SAM" id="MobiDB-lite"/>
    </source>
</evidence>
<dbReference type="RefSeq" id="WP_163715085.1">
    <property type="nucleotide sequence ID" value="NZ_BLLA01000001.1"/>
</dbReference>
<protein>
    <submittedName>
        <fullName evidence="2">Uncharacterized protein</fullName>
    </submittedName>
</protein>